<accession>A0A0C3P0P1</accession>
<dbReference type="EMBL" id="KN831993">
    <property type="protein sequence ID" value="KIO00889.1"/>
    <property type="molecule type" value="Genomic_DNA"/>
</dbReference>
<evidence type="ECO:0000313" key="2">
    <source>
        <dbReference type="EMBL" id="KIO00889.1"/>
    </source>
</evidence>
<feature type="region of interest" description="Disordered" evidence="1">
    <location>
        <begin position="350"/>
        <end position="392"/>
    </location>
</feature>
<reference evidence="3" key="2">
    <citation type="submission" date="2015-01" db="EMBL/GenBank/DDBJ databases">
        <title>Evolutionary Origins and Diversification of the Mycorrhizal Mutualists.</title>
        <authorList>
            <consortium name="DOE Joint Genome Institute"/>
            <consortium name="Mycorrhizal Genomics Consortium"/>
            <person name="Kohler A."/>
            <person name="Kuo A."/>
            <person name="Nagy L.G."/>
            <person name="Floudas D."/>
            <person name="Copeland A."/>
            <person name="Barry K.W."/>
            <person name="Cichocki N."/>
            <person name="Veneault-Fourrey C."/>
            <person name="LaButti K."/>
            <person name="Lindquist E.A."/>
            <person name="Lipzen A."/>
            <person name="Lundell T."/>
            <person name="Morin E."/>
            <person name="Murat C."/>
            <person name="Riley R."/>
            <person name="Ohm R."/>
            <person name="Sun H."/>
            <person name="Tunlid A."/>
            <person name="Henrissat B."/>
            <person name="Grigoriev I.V."/>
            <person name="Hibbett D.S."/>
            <person name="Martin F."/>
        </authorList>
    </citation>
    <scope>NUCLEOTIDE SEQUENCE [LARGE SCALE GENOMIC DNA]</scope>
    <source>
        <strain evidence="3">Marx 270</strain>
    </source>
</reference>
<feature type="region of interest" description="Disordered" evidence="1">
    <location>
        <begin position="472"/>
        <end position="510"/>
    </location>
</feature>
<dbReference type="OrthoDB" id="2505473at2759"/>
<dbReference type="AlphaFoldDB" id="A0A0C3P0P1"/>
<evidence type="ECO:0000313" key="3">
    <source>
        <dbReference type="Proteomes" id="UP000054217"/>
    </source>
</evidence>
<name>A0A0C3P0P1_PISTI</name>
<feature type="compositionally biased region" description="Acidic residues" evidence="1">
    <location>
        <begin position="350"/>
        <end position="359"/>
    </location>
</feature>
<dbReference type="InParanoid" id="A0A0C3P0P1"/>
<reference evidence="2 3" key="1">
    <citation type="submission" date="2014-04" db="EMBL/GenBank/DDBJ databases">
        <authorList>
            <consortium name="DOE Joint Genome Institute"/>
            <person name="Kuo A."/>
            <person name="Kohler A."/>
            <person name="Costa M.D."/>
            <person name="Nagy L.G."/>
            <person name="Floudas D."/>
            <person name="Copeland A."/>
            <person name="Barry K.W."/>
            <person name="Cichocki N."/>
            <person name="Veneault-Fourrey C."/>
            <person name="LaButti K."/>
            <person name="Lindquist E.A."/>
            <person name="Lipzen A."/>
            <person name="Lundell T."/>
            <person name="Morin E."/>
            <person name="Murat C."/>
            <person name="Sun H."/>
            <person name="Tunlid A."/>
            <person name="Henrissat B."/>
            <person name="Grigoriev I.V."/>
            <person name="Hibbett D.S."/>
            <person name="Martin F."/>
            <person name="Nordberg H.P."/>
            <person name="Cantor M.N."/>
            <person name="Hua S.X."/>
        </authorList>
    </citation>
    <scope>NUCLEOTIDE SEQUENCE [LARGE SCALE GENOMIC DNA]</scope>
    <source>
        <strain evidence="2 3">Marx 270</strain>
    </source>
</reference>
<gene>
    <name evidence="2" type="ORF">M404DRAFT_10142</name>
</gene>
<dbReference type="HOGENOM" id="CLU_534307_0_0_1"/>
<sequence>MFTRALPAIGPPCRRIVSRFQLVPQLKCAKISGEAKRFLLFLLRPSWNRDSFRLRRKGSVTTLTETFTSSSCETDTLASDGGESSSDLARRKTVRFDDEPAIFFRKSRITTPKGSPTKSPERPCLVRRFSELSTPTSDDASDGDSQSIYEDCMCDFDRQIVQRLRPKDSRSSFFYETESGAVEFDEQGYGYYCLTKYLDKQRAETMGPQTITFEHPALLPWPSRNFAPETPQPLTCVPPSSLQLVISQPRSRFQRLQQCIVDEIENAVAILCIGVIVYTLVNVSVYPKYAGVTISSDKYPHTTLAIHGGRTTVSDRWLIAWPRTWKGGRGRGYGRPAEFSKRLVLEGEMEVELDPEEAEEQRRRYGKRQLESNADRYVEPEPELGSDGEEIREPEVDLSAFLEKQKISEDTATSSTTLPDDDDVDHDFDHIRLGTQTRTRSKKGNVHTIAWDDQLEKLQREKDAADAARDLKERFRAKSDNTIVAPPLPTERAPKAPKEEMQDFLDELLG</sequence>
<dbReference type="Proteomes" id="UP000054217">
    <property type="component" value="Unassembled WGS sequence"/>
</dbReference>
<protein>
    <submittedName>
        <fullName evidence="2">Uncharacterized protein</fullName>
    </submittedName>
</protein>
<keyword evidence="3" id="KW-1185">Reference proteome</keyword>
<evidence type="ECO:0000256" key="1">
    <source>
        <dbReference type="SAM" id="MobiDB-lite"/>
    </source>
</evidence>
<proteinExistence type="predicted"/>
<feature type="compositionally biased region" description="Basic and acidic residues" evidence="1">
    <location>
        <begin position="492"/>
        <end position="501"/>
    </location>
</feature>
<feature type="compositionally biased region" description="Basic and acidic residues" evidence="1">
    <location>
        <begin position="360"/>
        <end position="379"/>
    </location>
</feature>
<organism evidence="2 3">
    <name type="scientific">Pisolithus tinctorius Marx 270</name>
    <dbReference type="NCBI Taxonomy" id="870435"/>
    <lineage>
        <taxon>Eukaryota</taxon>
        <taxon>Fungi</taxon>
        <taxon>Dikarya</taxon>
        <taxon>Basidiomycota</taxon>
        <taxon>Agaricomycotina</taxon>
        <taxon>Agaricomycetes</taxon>
        <taxon>Agaricomycetidae</taxon>
        <taxon>Boletales</taxon>
        <taxon>Sclerodermatineae</taxon>
        <taxon>Pisolithaceae</taxon>
        <taxon>Pisolithus</taxon>
    </lineage>
</organism>